<gene>
    <name evidence="1" type="ORF">J3R73_003499</name>
</gene>
<comment type="caution">
    <text evidence="1">The sequence shown here is derived from an EMBL/GenBank/DDBJ whole genome shotgun (WGS) entry which is preliminary data.</text>
</comment>
<accession>A0ABU0FH94</accession>
<sequence length="200" mass="22055">MIKALVGWLRAPFGRREQQSGGEVVLSRIPHLVDFETPSDEAICLHEAGHACAALMVGLIPEFIEFVDGDGSQGRARNRMPVGDPQQRRVVACAAYAVEYNLYMARRLTNAAGVVIGEKTFIHLAIGNNAALDKIKFFDEDREGADKTWPADDDRAFMAAGHQLSGRLPMDLVVALAEAMLNERRLERARLLEIAAPFLK</sequence>
<protein>
    <recommendedName>
        <fullName evidence="3">Peptidase M41 domain-containing protein</fullName>
    </recommendedName>
</protein>
<dbReference type="EMBL" id="JAUSVK010000001">
    <property type="protein sequence ID" value="MDQ0393707.1"/>
    <property type="molecule type" value="Genomic_DNA"/>
</dbReference>
<dbReference type="RefSeq" id="WP_307429423.1">
    <property type="nucleotide sequence ID" value="NZ_JAUSVK010000001.1"/>
</dbReference>
<evidence type="ECO:0008006" key="3">
    <source>
        <dbReference type="Google" id="ProtNLM"/>
    </source>
</evidence>
<name>A0ABU0FH94_9HYPH</name>
<reference evidence="1 2" key="1">
    <citation type="submission" date="2023-07" db="EMBL/GenBank/DDBJ databases">
        <title>Genomic Encyclopedia of Type Strains, Phase IV (KMG-IV): sequencing the most valuable type-strain genomes for metagenomic binning, comparative biology and taxonomic classification.</title>
        <authorList>
            <person name="Goeker M."/>
        </authorList>
    </citation>
    <scope>NUCLEOTIDE SEQUENCE [LARGE SCALE GENOMIC DNA]</scope>
    <source>
        <strain evidence="1 2">DSM 5896</strain>
    </source>
</reference>
<keyword evidence="2" id="KW-1185">Reference proteome</keyword>
<evidence type="ECO:0000313" key="2">
    <source>
        <dbReference type="Proteomes" id="UP001237448"/>
    </source>
</evidence>
<evidence type="ECO:0000313" key="1">
    <source>
        <dbReference type="EMBL" id="MDQ0393707.1"/>
    </source>
</evidence>
<organism evidence="1 2">
    <name type="scientific">Labrys monachus</name>
    <dbReference type="NCBI Taxonomy" id="217067"/>
    <lineage>
        <taxon>Bacteria</taxon>
        <taxon>Pseudomonadati</taxon>
        <taxon>Pseudomonadota</taxon>
        <taxon>Alphaproteobacteria</taxon>
        <taxon>Hyphomicrobiales</taxon>
        <taxon>Xanthobacteraceae</taxon>
        <taxon>Labrys</taxon>
    </lineage>
</organism>
<dbReference type="Proteomes" id="UP001237448">
    <property type="component" value="Unassembled WGS sequence"/>
</dbReference>
<proteinExistence type="predicted"/>